<accession>A0A0S3RT54</accession>
<keyword evidence="2" id="KW-1133">Transmembrane helix</keyword>
<sequence length="86" mass="9972">MKSLGFEQRTHQRQGECLSKRETNWRKNARRRVKTEIVLAWLAKVLSIALWRALVVEMKCGVGGGEVHEKGEIPMFYERDNASQVE</sequence>
<reference evidence="3 4" key="1">
    <citation type="journal article" date="2015" name="Sci. Rep.">
        <title>The power of single molecule real-time sequencing technology in the de novo assembly of a eukaryotic genome.</title>
        <authorList>
            <person name="Sakai H."/>
            <person name="Naito K."/>
            <person name="Ogiso-Tanaka E."/>
            <person name="Takahashi Y."/>
            <person name="Iseki K."/>
            <person name="Muto C."/>
            <person name="Satou K."/>
            <person name="Teruya K."/>
            <person name="Shiroma A."/>
            <person name="Shimoji M."/>
            <person name="Hirano T."/>
            <person name="Itoh T."/>
            <person name="Kaga A."/>
            <person name="Tomooka N."/>
        </authorList>
    </citation>
    <scope>NUCLEOTIDE SEQUENCE [LARGE SCALE GENOMIC DNA]</scope>
    <source>
        <strain evidence="4">cv. Shumari</strain>
    </source>
</reference>
<evidence type="ECO:0000313" key="3">
    <source>
        <dbReference type="EMBL" id="BAT83631.1"/>
    </source>
</evidence>
<keyword evidence="2" id="KW-0812">Transmembrane</keyword>
<dbReference type="Proteomes" id="UP000291084">
    <property type="component" value="Chromosome 4"/>
</dbReference>
<proteinExistence type="predicted"/>
<dbReference type="EMBL" id="AP015037">
    <property type="protein sequence ID" value="BAT83631.1"/>
    <property type="molecule type" value="Genomic_DNA"/>
</dbReference>
<evidence type="ECO:0000256" key="2">
    <source>
        <dbReference type="SAM" id="Phobius"/>
    </source>
</evidence>
<feature type="transmembrane region" description="Helical" evidence="2">
    <location>
        <begin position="37"/>
        <end position="54"/>
    </location>
</feature>
<feature type="compositionally biased region" description="Basic and acidic residues" evidence="1">
    <location>
        <begin position="8"/>
        <end position="21"/>
    </location>
</feature>
<protein>
    <submittedName>
        <fullName evidence="3">Uncharacterized protein</fullName>
    </submittedName>
</protein>
<dbReference type="AlphaFoldDB" id="A0A0S3RT54"/>
<name>A0A0S3RT54_PHAAN</name>
<evidence type="ECO:0000313" key="4">
    <source>
        <dbReference type="Proteomes" id="UP000291084"/>
    </source>
</evidence>
<keyword evidence="4" id="KW-1185">Reference proteome</keyword>
<evidence type="ECO:0000256" key="1">
    <source>
        <dbReference type="SAM" id="MobiDB-lite"/>
    </source>
</evidence>
<feature type="region of interest" description="Disordered" evidence="1">
    <location>
        <begin position="1"/>
        <end position="21"/>
    </location>
</feature>
<organism evidence="3 4">
    <name type="scientific">Vigna angularis var. angularis</name>
    <dbReference type="NCBI Taxonomy" id="157739"/>
    <lineage>
        <taxon>Eukaryota</taxon>
        <taxon>Viridiplantae</taxon>
        <taxon>Streptophyta</taxon>
        <taxon>Embryophyta</taxon>
        <taxon>Tracheophyta</taxon>
        <taxon>Spermatophyta</taxon>
        <taxon>Magnoliopsida</taxon>
        <taxon>eudicotyledons</taxon>
        <taxon>Gunneridae</taxon>
        <taxon>Pentapetalae</taxon>
        <taxon>rosids</taxon>
        <taxon>fabids</taxon>
        <taxon>Fabales</taxon>
        <taxon>Fabaceae</taxon>
        <taxon>Papilionoideae</taxon>
        <taxon>50 kb inversion clade</taxon>
        <taxon>NPAAA clade</taxon>
        <taxon>indigoferoid/millettioid clade</taxon>
        <taxon>Phaseoleae</taxon>
        <taxon>Vigna</taxon>
    </lineage>
</organism>
<gene>
    <name evidence="3" type="primary">Vigan.04G081000</name>
    <name evidence="3" type="ORF">VIGAN_04081000</name>
</gene>
<keyword evidence="2" id="KW-0472">Membrane</keyword>